<dbReference type="EMBL" id="QRYW01000011">
    <property type="protein sequence ID" value="RGV28004.1"/>
    <property type="molecule type" value="Genomic_DNA"/>
</dbReference>
<evidence type="ECO:0000313" key="8">
    <source>
        <dbReference type="Proteomes" id="UP000284243"/>
    </source>
</evidence>
<evidence type="ECO:0000313" key="5">
    <source>
        <dbReference type="EMBL" id="RGV28004.1"/>
    </source>
</evidence>
<evidence type="ECO:0008006" key="10">
    <source>
        <dbReference type="Google" id="ProtNLM"/>
    </source>
</evidence>
<reference evidence="7 8" key="1">
    <citation type="submission" date="2018-08" db="EMBL/GenBank/DDBJ databases">
        <title>A genome reference for cultivated species of the human gut microbiota.</title>
        <authorList>
            <person name="Zou Y."/>
            <person name="Xue W."/>
            <person name="Luo G."/>
        </authorList>
    </citation>
    <scope>NUCLEOTIDE SEQUENCE [LARGE SCALE GENOMIC DNA]</scope>
    <source>
        <strain evidence="5 7">AF14-6AC</strain>
        <strain evidence="4 8">AF16-14</strain>
        <strain evidence="6 9">OF03-11</strain>
    </source>
</reference>
<accession>A0A1Y3ZQH5</accession>
<reference evidence="3" key="3">
    <citation type="submission" date="2023-01" db="EMBL/GenBank/DDBJ databases">
        <title>Human gut microbiome strain richness.</title>
        <authorList>
            <person name="Chen-Liaw A."/>
        </authorList>
    </citation>
    <scope>NUCLEOTIDE SEQUENCE</scope>
    <source>
        <strain evidence="3">RTP21484st1_B7_RTP21484_190118</strain>
    </source>
</reference>
<keyword evidence="1" id="KW-0812">Transmembrane</keyword>
<organism evidence="5 7">
    <name type="scientific">Odoribacter splanchnicus</name>
    <dbReference type="NCBI Taxonomy" id="28118"/>
    <lineage>
        <taxon>Bacteria</taxon>
        <taxon>Pseudomonadati</taxon>
        <taxon>Bacteroidota</taxon>
        <taxon>Bacteroidia</taxon>
        <taxon>Bacteroidales</taxon>
        <taxon>Odoribacteraceae</taxon>
        <taxon>Odoribacter</taxon>
    </lineage>
</organism>
<evidence type="ECO:0000313" key="4">
    <source>
        <dbReference type="EMBL" id="RGU54965.1"/>
    </source>
</evidence>
<dbReference type="GeneID" id="61274881"/>
<dbReference type="RefSeq" id="WP_013611880.1">
    <property type="nucleotide sequence ID" value="NZ_BAABYK010000001.1"/>
</dbReference>
<feature type="transmembrane region" description="Helical" evidence="1">
    <location>
        <begin position="6"/>
        <end position="26"/>
    </location>
</feature>
<dbReference type="Proteomes" id="UP000284434">
    <property type="component" value="Unassembled WGS sequence"/>
</dbReference>
<evidence type="ECO:0000256" key="1">
    <source>
        <dbReference type="SAM" id="Phobius"/>
    </source>
</evidence>
<proteinExistence type="predicted"/>
<evidence type="ECO:0000313" key="7">
    <source>
        <dbReference type="Proteomes" id="UP000283426"/>
    </source>
</evidence>
<feature type="transmembrane region" description="Helical" evidence="1">
    <location>
        <begin position="47"/>
        <end position="66"/>
    </location>
</feature>
<dbReference type="Proteomes" id="UP000283426">
    <property type="component" value="Unassembled WGS sequence"/>
</dbReference>
<evidence type="ECO:0000313" key="6">
    <source>
        <dbReference type="EMBL" id="RGY04635.1"/>
    </source>
</evidence>
<dbReference type="EMBL" id="JAKNDN010000007">
    <property type="protein sequence ID" value="MCG4959208.1"/>
    <property type="molecule type" value="Genomic_DNA"/>
</dbReference>
<feature type="transmembrane region" description="Helical" evidence="1">
    <location>
        <begin position="72"/>
        <end position="90"/>
    </location>
</feature>
<name>A0A1Y3ZQH5_9BACT</name>
<keyword evidence="1" id="KW-1133">Transmembrane helix</keyword>
<dbReference type="EMBL" id="JAQMRD010000014">
    <property type="protein sequence ID" value="MDB9223645.1"/>
    <property type="molecule type" value="Genomic_DNA"/>
</dbReference>
<dbReference type="Proteomes" id="UP001199750">
    <property type="component" value="Unassembled WGS sequence"/>
</dbReference>
<comment type="caution">
    <text evidence="5">The sequence shown here is derived from an EMBL/GenBank/DDBJ whole genome shotgun (WGS) entry which is preliminary data.</text>
</comment>
<dbReference type="Proteomes" id="UP000284243">
    <property type="component" value="Unassembled WGS sequence"/>
</dbReference>
<dbReference type="Proteomes" id="UP001212263">
    <property type="component" value="Unassembled WGS sequence"/>
</dbReference>
<evidence type="ECO:0000313" key="2">
    <source>
        <dbReference type="EMBL" id="MCG4959208.1"/>
    </source>
</evidence>
<keyword evidence="1" id="KW-0472">Membrane</keyword>
<reference evidence="2" key="2">
    <citation type="submission" date="2022-01" db="EMBL/GenBank/DDBJ databases">
        <title>Collection of gut derived symbiotic bacterial strains cultured from healthy donors.</title>
        <authorList>
            <person name="Lin H."/>
            <person name="Kohout C."/>
            <person name="Waligurski E."/>
            <person name="Pamer E.G."/>
        </authorList>
    </citation>
    <scope>NUCLEOTIDE SEQUENCE</scope>
    <source>
        <strain evidence="2">DFI.1.149</strain>
    </source>
</reference>
<dbReference type="AlphaFoldDB" id="A0A1Y3ZQH5"/>
<dbReference type="EMBL" id="QRYC01000023">
    <property type="protein sequence ID" value="RGU54965.1"/>
    <property type="molecule type" value="Genomic_DNA"/>
</dbReference>
<gene>
    <name evidence="5" type="ORF">DWW24_06640</name>
    <name evidence="4" type="ORF">DWW57_14135</name>
    <name evidence="6" type="ORF">DXA53_15285</name>
    <name evidence="2" type="ORF">L0P03_04945</name>
    <name evidence="3" type="ORF">PN645_11580</name>
</gene>
<protein>
    <recommendedName>
        <fullName evidence="10">Stationary phase survival protein SurE</fullName>
    </recommendedName>
</protein>
<sequence>MKDRLLYGLFPGLSAPFIIILLFWLFRFHDLPLSQFIHQAIALKVQFKLISVGVFFADLGLFYLFLHLNKNNASKGVILAVLIYFFLFLFSSL</sequence>
<dbReference type="EMBL" id="QSCO01000023">
    <property type="protein sequence ID" value="RGY04635.1"/>
    <property type="molecule type" value="Genomic_DNA"/>
</dbReference>
<evidence type="ECO:0000313" key="9">
    <source>
        <dbReference type="Proteomes" id="UP000284434"/>
    </source>
</evidence>
<evidence type="ECO:0000313" key="3">
    <source>
        <dbReference type="EMBL" id="MDB9223645.1"/>
    </source>
</evidence>